<feature type="domain" description="Peptidase S1" evidence="1">
    <location>
        <begin position="196"/>
        <end position="239"/>
    </location>
</feature>
<dbReference type="PANTHER" id="PTHR22939">
    <property type="entry name" value="SERINE PROTEASE FAMILY S1C HTRA-RELATED"/>
    <property type="match status" value="1"/>
</dbReference>
<dbReference type="GO" id="GO:0006508">
    <property type="term" value="P:proteolysis"/>
    <property type="evidence" value="ECO:0007669"/>
    <property type="project" value="UniProtKB-KW"/>
</dbReference>
<dbReference type="InterPro" id="IPR001254">
    <property type="entry name" value="Trypsin_dom"/>
</dbReference>
<dbReference type="EMBL" id="QPKB01000012">
    <property type="protein sequence ID" value="RWR96704.1"/>
    <property type="molecule type" value="Genomic_DNA"/>
</dbReference>
<dbReference type="GO" id="GO:0004252">
    <property type="term" value="F:serine-type endopeptidase activity"/>
    <property type="evidence" value="ECO:0007669"/>
    <property type="project" value="InterPro"/>
</dbReference>
<dbReference type="Pfam" id="PF00089">
    <property type="entry name" value="Trypsin"/>
    <property type="match status" value="1"/>
</dbReference>
<sequence length="302" mass="32501">MQRRLLFSNHLLPRRTYGGRSELGKVLALAAVGVGIASLNDSDSEASVSVSPPLRELLLQSWKSPHQDTPKKYIWNHFSESGHLPSHFNRTGALLSTDFNREASESAGNHENCCKWCLGRDFIATAAATAGPAVVNISVTQKFHGMMPVKSFGSGTIIDPDGTVLTCAHLVVGFQSTKTVPKGKEHNLVYLHKGTVVKKGNSGGPLVNLDGEVVGVNILKILAADGLSFAVPIDSVAKIVEQFRKNGYAPFLRVNIICYLQSDQLSSLVNPINDLWDLSCCILNVNSWSVGGLAQSHVKSAS</sequence>
<keyword evidence="2" id="KW-0645">Protease</keyword>
<dbReference type="InterPro" id="IPR043504">
    <property type="entry name" value="Peptidase_S1_PA_chymotrypsin"/>
</dbReference>
<protein>
    <submittedName>
        <fullName evidence="2">Putative protease Do-like protein 14</fullName>
    </submittedName>
</protein>
<keyword evidence="2" id="KW-0378">Hydrolase</keyword>
<evidence type="ECO:0000313" key="2">
    <source>
        <dbReference type="EMBL" id="RWR96704.1"/>
    </source>
</evidence>
<dbReference type="Gene3D" id="2.40.10.10">
    <property type="entry name" value="Trypsin-like serine proteases"/>
    <property type="match status" value="1"/>
</dbReference>
<evidence type="ECO:0000259" key="1">
    <source>
        <dbReference type="Pfam" id="PF00089"/>
    </source>
</evidence>
<dbReference type="PANTHER" id="PTHR22939:SF125">
    <property type="entry name" value="PROTEASE DO-LIKE 14-RELATED"/>
    <property type="match status" value="1"/>
</dbReference>
<dbReference type="OrthoDB" id="4217619at2759"/>
<organism evidence="2 3">
    <name type="scientific">Cinnamomum micranthum f. kanehirae</name>
    <dbReference type="NCBI Taxonomy" id="337451"/>
    <lineage>
        <taxon>Eukaryota</taxon>
        <taxon>Viridiplantae</taxon>
        <taxon>Streptophyta</taxon>
        <taxon>Embryophyta</taxon>
        <taxon>Tracheophyta</taxon>
        <taxon>Spermatophyta</taxon>
        <taxon>Magnoliopsida</taxon>
        <taxon>Magnoliidae</taxon>
        <taxon>Laurales</taxon>
        <taxon>Lauraceae</taxon>
        <taxon>Cinnamomum</taxon>
    </lineage>
</organism>
<reference evidence="2 3" key="1">
    <citation type="journal article" date="2019" name="Nat. Plants">
        <title>Stout camphor tree genome fills gaps in understanding of flowering plant genome evolution.</title>
        <authorList>
            <person name="Chaw S.M."/>
            <person name="Liu Y.C."/>
            <person name="Wu Y.W."/>
            <person name="Wang H.Y."/>
            <person name="Lin C.I."/>
            <person name="Wu C.S."/>
            <person name="Ke H.M."/>
            <person name="Chang L.Y."/>
            <person name="Hsu C.Y."/>
            <person name="Yang H.T."/>
            <person name="Sudianto E."/>
            <person name="Hsu M.H."/>
            <person name="Wu K.P."/>
            <person name="Wang L.N."/>
            <person name="Leebens-Mack J.H."/>
            <person name="Tsai I.J."/>
        </authorList>
    </citation>
    <scope>NUCLEOTIDE SEQUENCE [LARGE SCALE GENOMIC DNA]</scope>
    <source>
        <strain evidence="3">cv. Chaw 1501</strain>
        <tissue evidence="2">Young leaves</tissue>
    </source>
</reference>
<dbReference type="STRING" id="337451.A0A3S3PS99"/>
<evidence type="ECO:0000313" key="3">
    <source>
        <dbReference type="Proteomes" id="UP000283530"/>
    </source>
</evidence>
<gene>
    <name evidence="2" type="ORF">CKAN_02610200</name>
</gene>
<dbReference type="SUPFAM" id="SSF50494">
    <property type="entry name" value="Trypsin-like serine proteases"/>
    <property type="match status" value="1"/>
</dbReference>
<dbReference type="AlphaFoldDB" id="A0A3S3PS99"/>
<dbReference type="Proteomes" id="UP000283530">
    <property type="component" value="Unassembled WGS sequence"/>
</dbReference>
<name>A0A3S3PS99_9MAGN</name>
<dbReference type="InterPro" id="IPR009003">
    <property type="entry name" value="Peptidase_S1_PA"/>
</dbReference>
<accession>A0A3S3PS99</accession>
<comment type="caution">
    <text evidence="2">The sequence shown here is derived from an EMBL/GenBank/DDBJ whole genome shotgun (WGS) entry which is preliminary data.</text>
</comment>
<keyword evidence="3" id="KW-1185">Reference proteome</keyword>
<proteinExistence type="predicted"/>